<keyword evidence="1" id="KW-1133">Transmembrane helix</keyword>
<name>A0A381PAK4_9ZZZZ</name>
<dbReference type="Gene3D" id="3.30.10.20">
    <property type="match status" value="3"/>
</dbReference>
<feature type="domain" description="PASTA" evidence="2">
    <location>
        <begin position="170"/>
        <end position="238"/>
    </location>
</feature>
<dbReference type="CDD" id="cd06577">
    <property type="entry name" value="PASTA_pknB"/>
    <property type="match status" value="3"/>
</dbReference>
<reference evidence="3" key="1">
    <citation type="submission" date="2018-05" db="EMBL/GenBank/DDBJ databases">
        <authorList>
            <person name="Lanie J.A."/>
            <person name="Ng W.-L."/>
            <person name="Kazmierczak K.M."/>
            <person name="Andrzejewski T.M."/>
            <person name="Davidsen T.M."/>
            <person name="Wayne K.J."/>
            <person name="Tettelin H."/>
            <person name="Glass J.I."/>
            <person name="Rusch D."/>
            <person name="Podicherti R."/>
            <person name="Tsui H.-C.T."/>
            <person name="Winkler M.E."/>
        </authorList>
    </citation>
    <scope>NUCLEOTIDE SEQUENCE</scope>
</reference>
<gene>
    <name evidence="3" type="ORF">METZ01_LOCUS15387</name>
</gene>
<organism evidence="3">
    <name type="scientific">marine metagenome</name>
    <dbReference type="NCBI Taxonomy" id="408172"/>
    <lineage>
        <taxon>unclassified sequences</taxon>
        <taxon>metagenomes</taxon>
        <taxon>ecological metagenomes</taxon>
    </lineage>
</organism>
<evidence type="ECO:0000313" key="3">
    <source>
        <dbReference type="EMBL" id="SUZ62533.1"/>
    </source>
</evidence>
<evidence type="ECO:0000256" key="1">
    <source>
        <dbReference type="SAM" id="Phobius"/>
    </source>
</evidence>
<dbReference type="Pfam" id="PF03793">
    <property type="entry name" value="PASTA"/>
    <property type="match status" value="3"/>
</dbReference>
<proteinExistence type="predicted"/>
<sequence>MKFIKEIGIFLATGLLLVALFNYLLMPLYINEQNTVFTPNLEGLDIDEAKSITRSEGVEIVIADTIFTNDINPNIVLEQFPVAGKEVKSGREIKLKITHLNKRVLVPDLLGKTLRASEIELNQLGIEIDSVYYSFNPNYPKGIISWQSPTALDSIRKGFGMRLEVSRGLAPNDFVAVPNLIGLFYSEGLEKIENSNLKEGSIKFVDYKKSVPNIILNQNPKEGTKVSQNSRINLMISK</sequence>
<dbReference type="AlphaFoldDB" id="A0A381PAK4"/>
<dbReference type="SMART" id="SM00740">
    <property type="entry name" value="PASTA"/>
    <property type="match status" value="3"/>
</dbReference>
<dbReference type="PROSITE" id="PS51178">
    <property type="entry name" value="PASTA"/>
    <property type="match status" value="2"/>
</dbReference>
<feature type="domain" description="PASTA" evidence="2">
    <location>
        <begin position="32"/>
        <end position="99"/>
    </location>
</feature>
<keyword evidence="1" id="KW-0472">Membrane</keyword>
<keyword evidence="1" id="KW-0812">Transmembrane</keyword>
<dbReference type="InterPro" id="IPR005543">
    <property type="entry name" value="PASTA_dom"/>
</dbReference>
<dbReference type="EMBL" id="UINC01000876">
    <property type="protein sequence ID" value="SUZ62533.1"/>
    <property type="molecule type" value="Genomic_DNA"/>
</dbReference>
<feature type="transmembrane region" description="Helical" evidence="1">
    <location>
        <begin position="7"/>
        <end position="30"/>
    </location>
</feature>
<evidence type="ECO:0000259" key="2">
    <source>
        <dbReference type="PROSITE" id="PS51178"/>
    </source>
</evidence>
<accession>A0A381PAK4</accession>
<protein>
    <recommendedName>
        <fullName evidence="2">PASTA domain-containing protein</fullName>
    </recommendedName>
</protein>